<keyword evidence="6" id="KW-0560">Oxidoreductase</keyword>
<gene>
    <name evidence="13" type="ORF">EHS89_19870</name>
</gene>
<dbReference type="RefSeq" id="WP_124927921.1">
    <property type="nucleotide sequence ID" value="NZ_BMOH01000010.1"/>
</dbReference>
<evidence type="ECO:0000256" key="6">
    <source>
        <dbReference type="ARBA" id="ARBA00023002"/>
    </source>
</evidence>
<feature type="transmembrane region" description="Helical" evidence="12">
    <location>
        <begin position="250"/>
        <end position="268"/>
    </location>
</feature>
<dbReference type="InterPro" id="IPR003780">
    <property type="entry name" value="COX15/CtaA_fam"/>
</dbReference>
<evidence type="ECO:0000256" key="2">
    <source>
        <dbReference type="ARBA" id="ARBA00022475"/>
    </source>
</evidence>
<evidence type="ECO:0000256" key="9">
    <source>
        <dbReference type="ARBA" id="ARBA00023136"/>
    </source>
</evidence>
<dbReference type="GO" id="GO:0016020">
    <property type="term" value="C:membrane"/>
    <property type="evidence" value="ECO:0007669"/>
    <property type="project" value="UniProtKB-SubCell"/>
</dbReference>
<feature type="transmembrane region" description="Helical" evidence="12">
    <location>
        <begin position="104"/>
        <end position="126"/>
    </location>
</feature>
<feature type="transmembrane region" description="Helical" evidence="12">
    <location>
        <begin position="177"/>
        <end position="198"/>
    </location>
</feature>
<name>A0A3P1SIX9_9GAMM</name>
<keyword evidence="8" id="KW-0350">Heme biosynthesis</keyword>
<keyword evidence="14" id="KW-1185">Reference proteome</keyword>
<sequence>MNTSLPLMLSRIAIGLAIIVILLGGWTRIMDAGLGCPDWPGCFGQLVVPMTADSIAAAEQLFVDQKVDQQKGWLEMVHRYFAGTLGLIILGLAWLGWQRRHIQGYPVGLSIVLLALVVGQGVFGMWTVTLKLLPQIVTMHLLGGLLTLTLLISLSNRIGRLGCSINNYPCKSNSREWLMQLAVIVLFAQILLGGWTSANYAGWACNHWASCTKETTSELDFRTGFSLSFDQQKNYQGGVLPQPARAAIQMVHRSGALVAVITLMLVAIRSVSATACRKPAFVLIVLLVLQSLLGFANALLGVPELLALIHHAGALGLLLSLLWLKQRYESERVYGKQ</sequence>
<dbReference type="GO" id="GO:0046872">
    <property type="term" value="F:metal ion binding"/>
    <property type="evidence" value="ECO:0007669"/>
    <property type="project" value="UniProtKB-KW"/>
</dbReference>
<evidence type="ECO:0000313" key="13">
    <source>
        <dbReference type="EMBL" id="RRC96997.1"/>
    </source>
</evidence>
<dbReference type="Pfam" id="PF02628">
    <property type="entry name" value="COX15-CtaA"/>
    <property type="match status" value="1"/>
</dbReference>
<keyword evidence="2" id="KW-1003">Cell membrane</keyword>
<proteinExistence type="predicted"/>
<keyword evidence="5 12" id="KW-1133">Transmembrane helix</keyword>
<keyword evidence="3 12" id="KW-0812">Transmembrane</keyword>
<evidence type="ECO:0000313" key="14">
    <source>
        <dbReference type="Proteomes" id="UP000267535"/>
    </source>
</evidence>
<organism evidence="13 14">
    <name type="scientific">Amphritea balenae</name>
    <dbReference type="NCBI Taxonomy" id="452629"/>
    <lineage>
        <taxon>Bacteria</taxon>
        <taxon>Pseudomonadati</taxon>
        <taxon>Pseudomonadota</taxon>
        <taxon>Gammaproteobacteria</taxon>
        <taxon>Oceanospirillales</taxon>
        <taxon>Oceanospirillaceae</taxon>
        <taxon>Amphritea</taxon>
    </lineage>
</organism>
<accession>A0A3P1SIX9</accession>
<evidence type="ECO:0000256" key="12">
    <source>
        <dbReference type="SAM" id="Phobius"/>
    </source>
</evidence>
<evidence type="ECO:0000256" key="1">
    <source>
        <dbReference type="ARBA" id="ARBA00004141"/>
    </source>
</evidence>
<dbReference type="InterPro" id="IPR050450">
    <property type="entry name" value="COX15/CtaA_HemeA_synthase"/>
</dbReference>
<dbReference type="OrthoDB" id="1447144at2"/>
<comment type="subcellular location">
    <subcellularLocation>
        <location evidence="1">Membrane</location>
        <topology evidence="1">Multi-pass membrane protein</topology>
    </subcellularLocation>
</comment>
<keyword evidence="7" id="KW-0408">Iron</keyword>
<evidence type="ECO:0000256" key="11">
    <source>
        <dbReference type="ARBA" id="ARBA00023444"/>
    </source>
</evidence>
<evidence type="ECO:0000256" key="10">
    <source>
        <dbReference type="ARBA" id="ARBA00023157"/>
    </source>
</evidence>
<feature type="transmembrane region" description="Helical" evidence="12">
    <location>
        <begin position="305"/>
        <end position="324"/>
    </location>
</feature>
<evidence type="ECO:0000256" key="3">
    <source>
        <dbReference type="ARBA" id="ARBA00022692"/>
    </source>
</evidence>
<feature type="transmembrane region" description="Helical" evidence="12">
    <location>
        <begin position="80"/>
        <end position="97"/>
    </location>
</feature>
<keyword evidence="4" id="KW-0479">Metal-binding</keyword>
<dbReference type="GO" id="GO:0016491">
    <property type="term" value="F:oxidoreductase activity"/>
    <property type="evidence" value="ECO:0007669"/>
    <property type="project" value="UniProtKB-KW"/>
</dbReference>
<evidence type="ECO:0000256" key="8">
    <source>
        <dbReference type="ARBA" id="ARBA00023133"/>
    </source>
</evidence>
<dbReference type="EMBL" id="RQXV01000015">
    <property type="protein sequence ID" value="RRC96997.1"/>
    <property type="molecule type" value="Genomic_DNA"/>
</dbReference>
<evidence type="ECO:0000256" key="5">
    <source>
        <dbReference type="ARBA" id="ARBA00022989"/>
    </source>
</evidence>
<dbReference type="PANTHER" id="PTHR35457:SF1">
    <property type="entry name" value="HEME A SYNTHASE"/>
    <property type="match status" value="1"/>
</dbReference>
<keyword evidence="9 12" id="KW-0472">Membrane</keyword>
<comment type="pathway">
    <text evidence="11">Porphyrin-containing compound metabolism.</text>
</comment>
<evidence type="ECO:0000256" key="4">
    <source>
        <dbReference type="ARBA" id="ARBA00022723"/>
    </source>
</evidence>
<evidence type="ECO:0000256" key="7">
    <source>
        <dbReference type="ARBA" id="ARBA00023004"/>
    </source>
</evidence>
<protein>
    <submittedName>
        <fullName evidence="13">Heme A synthase</fullName>
    </submittedName>
</protein>
<feature type="transmembrane region" description="Helical" evidence="12">
    <location>
        <begin position="12"/>
        <end position="29"/>
    </location>
</feature>
<dbReference type="Proteomes" id="UP000267535">
    <property type="component" value="Unassembled WGS sequence"/>
</dbReference>
<feature type="transmembrane region" description="Helical" evidence="12">
    <location>
        <begin position="280"/>
        <end position="299"/>
    </location>
</feature>
<dbReference type="AlphaFoldDB" id="A0A3P1SIX9"/>
<keyword evidence="10" id="KW-1015">Disulfide bond</keyword>
<feature type="transmembrane region" description="Helical" evidence="12">
    <location>
        <begin position="132"/>
        <end position="156"/>
    </location>
</feature>
<comment type="caution">
    <text evidence="13">The sequence shown here is derived from an EMBL/GenBank/DDBJ whole genome shotgun (WGS) entry which is preliminary data.</text>
</comment>
<dbReference type="GO" id="GO:0006784">
    <property type="term" value="P:heme A biosynthetic process"/>
    <property type="evidence" value="ECO:0007669"/>
    <property type="project" value="InterPro"/>
</dbReference>
<reference evidence="13 14" key="1">
    <citation type="submission" date="2018-11" db="EMBL/GenBank/DDBJ databases">
        <title>The draft genome sequence of Amphritea balenae JAMM 1525T.</title>
        <authorList>
            <person name="Fang Z."/>
            <person name="Zhang Y."/>
            <person name="Han X."/>
        </authorList>
    </citation>
    <scope>NUCLEOTIDE SEQUENCE [LARGE SCALE GENOMIC DNA]</scope>
    <source>
        <strain evidence="13 14">JAMM 1525</strain>
    </source>
</reference>
<dbReference type="PANTHER" id="PTHR35457">
    <property type="entry name" value="HEME A SYNTHASE"/>
    <property type="match status" value="1"/>
</dbReference>